<evidence type="ECO:0000256" key="1">
    <source>
        <dbReference type="SAM" id="Phobius"/>
    </source>
</evidence>
<evidence type="ECO:0000313" key="4">
    <source>
        <dbReference type="Proteomes" id="UP001601948"/>
    </source>
</evidence>
<evidence type="ECO:0000313" key="3">
    <source>
        <dbReference type="EMBL" id="MFF3228830.1"/>
    </source>
</evidence>
<dbReference type="PANTHER" id="PTHR35010">
    <property type="entry name" value="BLL4672 PROTEIN-RELATED"/>
    <property type="match status" value="1"/>
</dbReference>
<dbReference type="CDD" id="cd00093">
    <property type="entry name" value="HTH_XRE"/>
    <property type="match status" value="1"/>
</dbReference>
<dbReference type="InterPro" id="IPR010982">
    <property type="entry name" value="Lambda_DNA-bd_dom_sf"/>
</dbReference>
<evidence type="ECO:0000259" key="2">
    <source>
        <dbReference type="PROSITE" id="PS50943"/>
    </source>
</evidence>
<keyword evidence="4" id="KW-1185">Reference proteome</keyword>
<sequence>MAPFGPEDSTSFFGREPMLERLLEQLATAIGDGGPRVLVGASGSGKTSLLNAGLVAAVRDRGLPGVSGSVGWPGRRFTPGADPLQRLVNALDAPDARDLIASEPDHVTELAEAALSRRPGETLLVIVDQLEELFTLCTDPTARTAFLASLAALAAARDNARPLVLVVIALRADFYGHALAHPELVAALRDRQIPIEPMTSQQLREAIEKPAAANGWTVADGLVDIVVNDLGSDSAATAGALPLLSHAMWSTWGRRDGAALTVAGYRETGGIAHAIKQSAEYIYSDADQAGQDALRLMLPRLVRVRADGDADTAQPADRAGLTRGVADPDTAQKVLDRMTEARLITMDHDTVRLSHEALLREWPRLREWINIDRDWLHRSQRFIADSREWQHSGFDTALLYRGSQLAAIRDRDLPTDNDPILADTVATEFLTAALRSENRRNRQRYAIITLLGFLVIALALIVVAATVVPMDRRAELRAFLTTCRAGLRPEDVGVPAYGVRRRVPGLRREELAMLAGISVTHYTRLEQGNTTSVSTETLNAIAAALRLDSAGREYLGNLIHPPKTVALGITEAHPDLRCLVDAITDVPAFVMGRYGNILARNRMTDLTFFDFSAVPPEHRTFPHAVFLYETARPWYPPQDWAEIAFRAASYVRLMWSRYPGDSDLLAFISEMNSVSADFRRLWDAHTVHDGPLQPHRFTHPQVGYLDLSQQMMRLVGVDDQALVTYSVTEGCHTREALRRLALLDTPARVALPTA</sequence>
<dbReference type="PROSITE" id="PS50943">
    <property type="entry name" value="HTH_CROC1"/>
    <property type="match status" value="1"/>
</dbReference>
<keyword evidence="1" id="KW-0812">Transmembrane</keyword>
<accession>A0ABW6R7Y4</accession>
<feature type="domain" description="HTH cro/C1-type" evidence="2">
    <location>
        <begin position="505"/>
        <end position="552"/>
    </location>
</feature>
<name>A0ABW6R7Y4_9NOCA</name>
<dbReference type="Pfam" id="PF17765">
    <property type="entry name" value="MLTR_LBD"/>
    <property type="match status" value="1"/>
</dbReference>
<dbReference type="InterPro" id="IPR041413">
    <property type="entry name" value="MLTR_LBD"/>
</dbReference>
<feature type="transmembrane region" description="Helical" evidence="1">
    <location>
        <begin position="445"/>
        <end position="468"/>
    </location>
</feature>
<dbReference type="InterPro" id="IPR001387">
    <property type="entry name" value="Cro/C1-type_HTH"/>
</dbReference>
<dbReference type="Gene3D" id="1.10.260.40">
    <property type="entry name" value="lambda repressor-like DNA-binding domains"/>
    <property type="match status" value="1"/>
</dbReference>
<dbReference type="RefSeq" id="WP_387726133.1">
    <property type="nucleotide sequence ID" value="NZ_JBIAPI010000016.1"/>
</dbReference>
<protein>
    <submittedName>
        <fullName evidence="3">AAA family ATPase</fullName>
    </submittedName>
</protein>
<dbReference type="InterPro" id="IPR027417">
    <property type="entry name" value="P-loop_NTPase"/>
</dbReference>
<proteinExistence type="predicted"/>
<dbReference type="EMBL" id="JBIAPI010000016">
    <property type="protein sequence ID" value="MFF3228830.1"/>
    <property type="molecule type" value="Genomic_DNA"/>
</dbReference>
<organism evidence="3 4">
    <name type="scientific">Nocardia suismassiliense</name>
    <dbReference type="NCBI Taxonomy" id="2077092"/>
    <lineage>
        <taxon>Bacteria</taxon>
        <taxon>Bacillati</taxon>
        <taxon>Actinomycetota</taxon>
        <taxon>Actinomycetes</taxon>
        <taxon>Mycobacteriales</taxon>
        <taxon>Nocardiaceae</taxon>
        <taxon>Nocardia</taxon>
    </lineage>
</organism>
<dbReference type="Pfam" id="PF20703">
    <property type="entry name" value="nSTAND1"/>
    <property type="match status" value="1"/>
</dbReference>
<dbReference type="SUPFAM" id="SSF52540">
    <property type="entry name" value="P-loop containing nucleoside triphosphate hydrolases"/>
    <property type="match status" value="1"/>
</dbReference>
<keyword evidence="1" id="KW-0472">Membrane</keyword>
<dbReference type="InterPro" id="IPR049052">
    <property type="entry name" value="nSTAND1"/>
</dbReference>
<keyword evidence="1" id="KW-1133">Transmembrane helix</keyword>
<dbReference type="SMART" id="SM00530">
    <property type="entry name" value="HTH_XRE"/>
    <property type="match status" value="1"/>
</dbReference>
<dbReference type="Gene3D" id="3.30.450.180">
    <property type="match status" value="1"/>
</dbReference>
<gene>
    <name evidence="3" type="ORF">ACFYV7_38970</name>
</gene>
<dbReference type="PANTHER" id="PTHR35010:SF2">
    <property type="entry name" value="BLL4672 PROTEIN"/>
    <property type="match status" value="1"/>
</dbReference>
<reference evidence="3 4" key="1">
    <citation type="submission" date="2024-10" db="EMBL/GenBank/DDBJ databases">
        <title>The Natural Products Discovery Center: Release of the First 8490 Sequenced Strains for Exploring Actinobacteria Biosynthetic Diversity.</title>
        <authorList>
            <person name="Kalkreuter E."/>
            <person name="Kautsar S.A."/>
            <person name="Yang D."/>
            <person name="Bader C.D."/>
            <person name="Teijaro C.N."/>
            <person name="Fluegel L."/>
            <person name="Davis C.M."/>
            <person name="Simpson J.R."/>
            <person name="Lauterbach L."/>
            <person name="Steele A.D."/>
            <person name="Gui C."/>
            <person name="Meng S."/>
            <person name="Li G."/>
            <person name="Viehrig K."/>
            <person name="Ye F."/>
            <person name="Su P."/>
            <person name="Kiefer A.F."/>
            <person name="Nichols A."/>
            <person name="Cepeda A.J."/>
            <person name="Yan W."/>
            <person name="Fan B."/>
            <person name="Jiang Y."/>
            <person name="Adhikari A."/>
            <person name="Zheng C.-J."/>
            <person name="Schuster L."/>
            <person name="Cowan T.M."/>
            <person name="Smanski M.J."/>
            <person name="Chevrette M.G."/>
            <person name="De Carvalho L.P.S."/>
            <person name="Shen B."/>
        </authorList>
    </citation>
    <scope>NUCLEOTIDE SEQUENCE [LARGE SCALE GENOMIC DNA]</scope>
    <source>
        <strain evidence="3 4">NPDC003040</strain>
    </source>
</reference>
<dbReference type="Pfam" id="PF13560">
    <property type="entry name" value="HTH_31"/>
    <property type="match status" value="1"/>
</dbReference>
<dbReference type="Proteomes" id="UP001601948">
    <property type="component" value="Unassembled WGS sequence"/>
</dbReference>
<dbReference type="SUPFAM" id="SSF47413">
    <property type="entry name" value="lambda repressor-like DNA-binding domains"/>
    <property type="match status" value="1"/>
</dbReference>
<comment type="caution">
    <text evidence="3">The sequence shown here is derived from an EMBL/GenBank/DDBJ whole genome shotgun (WGS) entry which is preliminary data.</text>
</comment>